<dbReference type="RefSeq" id="WP_214158067.1">
    <property type="nucleotide sequence ID" value="NZ_JAHBAY010000009.1"/>
</dbReference>
<gene>
    <name evidence="16" type="ORF">KIH74_22380</name>
</gene>
<feature type="transmembrane region" description="Helical" evidence="13">
    <location>
        <begin position="243"/>
        <end position="267"/>
    </location>
</feature>
<dbReference type="PROSITE" id="PS50110">
    <property type="entry name" value="RESPONSE_REGULATORY"/>
    <property type="match status" value="1"/>
</dbReference>
<dbReference type="Pfam" id="PF02518">
    <property type="entry name" value="HATPase_c"/>
    <property type="match status" value="1"/>
</dbReference>
<keyword evidence="5 11" id="KW-0597">Phosphoprotein</keyword>
<feature type="transmembrane region" description="Helical" evidence="13">
    <location>
        <begin position="49"/>
        <end position="66"/>
    </location>
</feature>
<organism evidence="16 17">
    <name type="scientific">Kineosporia corallincola</name>
    <dbReference type="NCBI Taxonomy" id="2835133"/>
    <lineage>
        <taxon>Bacteria</taxon>
        <taxon>Bacillati</taxon>
        <taxon>Actinomycetota</taxon>
        <taxon>Actinomycetes</taxon>
        <taxon>Kineosporiales</taxon>
        <taxon>Kineosporiaceae</taxon>
        <taxon>Kineosporia</taxon>
    </lineage>
</organism>
<comment type="subcellular location">
    <subcellularLocation>
        <location evidence="2">Cell membrane</location>
        <topology evidence="2">Multi-pass membrane protein</topology>
    </subcellularLocation>
</comment>
<dbReference type="CDD" id="cd00082">
    <property type="entry name" value="HisKA"/>
    <property type="match status" value="1"/>
</dbReference>
<name>A0ABS5TMT5_9ACTN</name>
<keyword evidence="9" id="KW-0902">Two-component regulatory system</keyword>
<keyword evidence="8 13" id="KW-1133">Transmembrane helix</keyword>
<dbReference type="Gene3D" id="1.10.287.130">
    <property type="match status" value="1"/>
</dbReference>
<dbReference type="Gene3D" id="3.40.50.2300">
    <property type="match status" value="1"/>
</dbReference>
<evidence type="ECO:0000256" key="8">
    <source>
        <dbReference type="ARBA" id="ARBA00022989"/>
    </source>
</evidence>
<evidence type="ECO:0000256" key="11">
    <source>
        <dbReference type="PROSITE-ProRule" id="PRU00169"/>
    </source>
</evidence>
<evidence type="ECO:0000256" key="12">
    <source>
        <dbReference type="SAM" id="Coils"/>
    </source>
</evidence>
<evidence type="ECO:0000256" key="3">
    <source>
        <dbReference type="ARBA" id="ARBA00012438"/>
    </source>
</evidence>
<dbReference type="SMART" id="SM00388">
    <property type="entry name" value="HisKA"/>
    <property type="match status" value="1"/>
</dbReference>
<dbReference type="Gene3D" id="3.30.565.10">
    <property type="entry name" value="Histidine kinase-like ATPase, C-terminal domain"/>
    <property type="match status" value="1"/>
</dbReference>
<keyword evidence="7" id="KW-0808">Transferase</keyword>
<reference evidence="16 17" key="1">
    <citation type="submission" date="2021-05" db="EMBL/GenBank/DDBJ databases">
        <title>Kineosporia and Streptomyces sp. nov. two new marine actinobacteria isolated from Coral.</title>
        <authorList>
            <person name="Buangrab K."/>
            <person name="Sutthacheep M."/>
            <person name="Yeemin T."/>
            <person name="Harunari E."/>
            <person name="Igarashi Y."/>
            <person name="Kanchanasin P."/>
            <person name="Tanasupawat S."/>
            <person name="Phongsopitanun W."/>
        </authorList>
    </citation>
    <scope>NUCLEOTIDE SEQUENCE [LARGE SCALE GENOMIC DNA]</scope>
    <source>
        <strain evidence="16 17">J2-2</strain>
    </source>
</reference>
<evidence type="ECO:0000313" key="17">
    <source>
        <dbReference type="Proteomes" id="UP001197247"/>
    </source>
</evidence>
<dbReference type="EC" id="2.7.13.3" evidence="3"/>
<keyword evidence="7" id="KW-0418">Kinase</keyword>
<feature type="transmembrane region" description="Helical" evidence="13">
    <location>
        <begin position="86"/>
        <end position="111"/>
    </location>
</feature>
<dbReference type="PROSITE" id="PS50109">
    <property type="entry name" value="HIS_KIN"/>
    <property type="match status" value="1"/>
</dbReference>
<protein>
    <recommendedName>
        <fullName evidence="3">histidine kinase</fullName>
        <ecNumber evidence="3">2.7.13.3</ecNumber>
    </recommendedName>
</protein>
<evidence type="ECO:0000256" key="7">
    <source>
        <dbReference type="ARBA" id="ARBA00022777"/>
    </source>
</evidence>
<dbReference type="Pfam" id="PF00072">
    <property type="entry name" value="Response_reg"/>
    <property type="match status" value="1"/>
</dbReference>
<evidence type="ECO:0000259" key="14">
    <source>
        <dbReference type="PROSITE" id="PS50109"/>
    </source>
</evidence>
<dbReference type="InterPro" id="IPR003594">
    <property type="entry name" value="HATPase_dom"/>
</dbReference>
<keyword evidence="6 13" id="KW-0812">Transmembrane</keyword>
<dbReference type="PRINTS" id="PR00344">
    <property type="entry name" value="BCTRLSENSOR"/>
</dbReference>
<keyword evidence="12" id="KW-0175">Coiled coil</keyword>
<evidence type="ECO:0000256" key="10">
    <source>
        <dbReference type="ARBA" id="ARBA00023136"/>
    </source>
</evidence>
<comment type="caution">
    <text evidence="16">The sequence shown here is derived from an EMBL/GenBank/DDBJ whole genome shotgun (WGS) entry which is preliminary data.</text>
</comment>
<dbReference type="CDD" id="cd17546">
    <property type="entry name" value="REC_hyHK_CKI1_RcsC-like"/>
    <property type="match status" value="1"/>
</dbReference>
<evidence type="ECO:0000256" key="9">
    <source>
        <dbReference type="ARBA" id="ARBA00023012"/>
    </source>
</evidence>
<keyword evidence="17" id="KW-1185">Reference proteome</keyword>
<dbReference type="EMBL" id="JAHBAY010000009">
    <property type="protein sequence ID" value="MBT0771704.1"/>
    <property type="molecule type" value="Genomic_DNA"/>
</dbReference>
<feature type="transmembrane region" description="Helical" evidence="13">
    <location>
        <begin position="205"/>
        <end position="223"/>
    </location>
</feature>
<feature type="transmembrane region" description="Helical" evidence="13">
    <location>
        <begin position="19"/>
        <end position="37"/>
    </location>
</feature>
<dbReference type="InterPro" id="IPR036097">
    <property type="entry name" value="HisK_dim/P_sf"/>
</dbReference>
<feature type="modified residue" description="4-aspartylphosphate" evidence="11">
    <location>
        <position position="630"/>
    </location>
</feature>
<feature type="domain" description="Response regulatory" evidence="15">
    <location>
        <begin position="577"/>
        <end position="701"/>
    </location>
</feature>
<dbReference type="SUPFAM" id="SSF52172">
    <property type="entry name" value="CheY-like"/>
    <property type="match status" value="1"/>
</dbReference>
<dbReference type="InterPro" id="IPR036890">
    <property type="entry name" value="HATPase_C_sf"/>
</dbReference>
<evidence type="ECO:0000313" key="16">
    <source>
        <dbReference type="EMBL" id="MBT0771704.1"/>
    </source>
</evidence>
<feature type="domain" description="Histidine kinase" evidence="14">
    <location>
        <begin position="337"/>
        <end position="553"/>
    </location>
</feature>
<dbReference type="InterPro" id="IPR004358">
    <property type="entry name" value="Sig_transdc_His_kin-like_C"/>
</dbReference>
<evidence type="ECO:0000256" key="1">
    <source>
        <dbReference type="ARBA" id="ARBA00000085"/>
    </source>
</evidence>
<evidence type="ECO:0000259" key="15">
    <source>
        <dbReference type="PROSITE" id="PS50110"/>
    </source>
</evidence>
<evidence type="ECO:0000256" key="4">
    <source>
        <dbReference type="ARBA" id="ARBA00022475"/>
    </source>
</evidence>
<dbReference type="InterPro" id="IPR001789">
    <property type="entry name" value="Sig_transdc_resp-reg_receiver"/>
</dbReference>
<feature type="transmembrane region" description="Helical" evidence="13">
    <location>
        <begin position="279"/>
        <end position="298"/>
    </location>
</feature>
<sequence>MAVDDSAARRTGPWPAAPVPVMVPLFAVVYAAAVLVGRLSRLPGTSLSLVWPAAAVAFVWLLWASSRGRRTLAVSALTLTVLAGGINYLTGAVSIGVAAALGAANLVQGLTETFLVRRFRPDAWQLRRSPDLAVWVMSCVGGAAAGALLGPAALAATSHLEFWPLAGAWTLRNAANTFVFAALVLRVAAHGPADLVPPRERELELVLAVITFVVAYGVVFGFADGLPLAYLVLPLSMWFSLRFSTTVVAAHVWLVAAGVLLLTLAGHGPFAATSPATRVLLAQAFIAIVALVALLLALHRDERQELISQLRRARATADQQAQELRIASRHKSDFLATMSHEIRTPLNGVLGYTSLLAETPGSPQAGDWIAGADVAGHVLLDIVNDSLDMAKIEAGGIELEQVPLDLVAVAREALLPSQPRAEATGIDLRLEVADRLHAHRLGDPTRLRQVLTNLVANAVKFTERGSVTLTLEDAGDRVRLCVTDTGIGMDADQLRNLFTPFAQASADTTRRFGGTGLGLSIAQGLALAMGAPITVSSETGVGTRFSMNLTMPRTDPPVKVPAPRAAEPATGGLAGKRVLVAEDNETNQLIARAMLTSRGLDVSIVEDGEAAVGAVLGGQPGDRFDAVFMDVHMPGTDGLEATRRIRAAEAEHGRGERIPIIAMTANAFDDDRTACLDAGMDDFLPKPWKADQLAAVLGHLATGEFPRRRENQNS</sequence>
<dbReference type="Pfam" id="PF00512">
    <property type="entry name" value="HisKA"/>
    <property type="match status" value="1"/>
</dbReference>
<evidence type="ECO:0000256" key="13">
    <source>
        <dbReference type="SAM" id="Phobius"/>
    </source>
</evidence>
<dbReference type="InterPro" id="IPR003661">
    <property type="entry name" value="HisK_dim/P_dom"/>
</dbReference>
<dbReference type="InterPro" id="IPR011006">
    <property type="entry name" value="CheY-like_superfamily"/>
</dbReference>
<keyword evidence="10 13" id="KW-0472">Membrane</keyword>
<dbReference type="SUPFAM" id="SSF55874">
    <property type="entry name" value="ATPase domain of HSP90 chaperone/DNA topoisomerase II/histidine kinase"/>
    <property type="match status" value="1"/>
</dbReference>
<dbReference type="Proteomes" id="UP001197247">
    <property type="component" value="Unassembled WGS sequence"/>
</dbReference>
<keyword evidence="4" id="KW-1003">Cell membrane</keyword>
<dbReference type="InterPro" id="IPR007895">
    <property type="entry name" value="MASE1"/>
</dbReference>
<evidence type="ECO:0000256" key="2">
    <source>
        <dbReference type="ARBA" id="ARBA00004651"/>
    </source>
</evidence>
<feature type="transmembrane region" description="Helical" evidence="13">
    <location>
        <begin position="174"/>
        <end position="193"/>
    </location>
</feature>
<accession>A0ABS5TMT5</accession>
<feature type="transmembrane region" description="Helical" evidence="13">
    <location>
        <begin position="132"/>
        <end position="154"/>
    </location>
</feature>
<dbReference type="SUPFAM" id="SSF47384">
    <property type="entry name" value="Homodimeric domain of signal transducing histidine kinase"/>
    <property type="match status" value="1"/>
</dbReference>
<proteinExistence type="predicted"/>
<feature type="coiled-coil region" evidence="12">
    <location>
        <begin position="296"/>
        <end position="327"/>
    </location>
</feature>
<dbReference type="SMART" id="SM00387">
    <property type="entry name" value="HATPase_c"/>
    <property type="match status" value="1"/>
</dbReference>
<evidence type="ECO:0000256" key="5">
    <source>
        <dbReference type="ARBA" id="ARBA00022553"/>
    </source>
</evidence>
<evidence type="ECO:0000256" key="6">
    <source>
        <dbReference type="ARBA" id="ARBA00022692"/>
    </source>
</evidence>
<dbReference type="SMART" id="SM00448">
    <property type="entry name" value="REC"/>
    <property type="match status" value="1"/>
</dbReference>
<dbReference type="CDD" id="cd16922">
    <property type="entry name" value="HATPase_EvgS-ArcB-TorS-like"/>
    <property type="match status" value="1"/>
</dbReference>
<dbReference type="Pfam" id="PF05231">
    <property type="entry name" value="MASE1"/>
    <property type="match status" value="1"/>
</dbReference>
<dbReference type="PANTHER" id="PTHR45339">
    <property type="entry name" value="HYBRID SIGNAL TRANSDUCTION HISTIDINE KINASE J"/>
    <property type="match status" value="1"/>
</dbReference>
<dbReference type="InterPro" id="IPR005467">
    <property type="entry name" value="His_kinase_dom"/>
</dbReference>
<comment type="catalytic activity">
    <reaction evidence="1">
        <text>ATP + protein L-histidine = ADP + protein N-phospho-L-histidine.</text>
        <dbReference type="EC" id="2.7.13.3"/>
    </reaction>
</comment>
<dbReference type="PANTHER" id="PTHR45339:SF1">
    <property type="entry name" value="HYBRID SIGNAL TRANSDUCTION HISTIDINE KINASE J"/>
    <property type="match status" value="1"/>
</dbReference>